<reference evidence="1" key="1">
    <citation type="submission" date="2023-03" db="UniProtKB">
        <authorList>
            <consortium name="EnsemblPlants"/>
        </authorList>
    </citation>
    <scope>IDENTIFICATION</scope>
</reference>
<dbReference type="PANTHER" id="PTHR36893:SF1">
    <property type="entry name" value="BULB-TYPE LECTIN DOMAIN-CONTAINING PROTEIN"/>
    <property type="match status" value="1"/>
</dbReference>
<dbReference type="Gramene" id="MELO3C034469.2.1">
    <property type="protein sequence ID" value="MELO3C034469.2.1"/>
    <property type="gene ID" value="MELO3C034469.2"/>
</dbReference>
<dbReference type="SUPFAM" id="SSF50370">
    <property type="entry name" value="Ricin B-like lectins"/>
    <property type="match status" value="1"/>
</dbReference>
<dbReference type="InterPro" id="IPR035992">
    <property type="entry name" value="Ricin_B-like_lectins"/>
</dbReference>
<dbReference type="AlphaFoldDB" id="A0A9I9EIW2"/>
<accession>A0A9I9EIW2</accession>
<evidence type="ECO:0000313" key="1">
    <source>
        <dbReference type="EnsemblPlants" id="MELO3C034469.2.1"/>
    </source>
</evidence>
<dbReference type="PROSITE" id="PS00018">
    <property type="entry name" value="EF_HAND_1"/>
    <property type="match status" value="1"/>
</dbReference>
<dbReference type="InterPro" id="IPR018247">
    <property type="entry name" value="EF_Hand_1_Ca_BS"/>
</dbReference>
<organism evidence="1">
    <name type="scientific">Cucumis melo</name>
    <name type="common">Muskmelon</name>
    <dbReference type="NCBI Taxonomy" id="3656"/>
    <lineage>
        <taxon>Eukaryota</taxon>
        <taxon>Viridiplantae</taxon>
        <taxon>Streptophyta</taxon>
        <taxon>Embryophyta</taxon>
        <taxon>Tracheophyta</taxon>
        <taxon>Spermatophyta</taxon>
        <taxon>Magnoliopsida</taxon>
        <taxon>eudicotyledons</taxon>
        <taxon>Gunneridae</taxon>
        <taxon>Pentapetalae</taxon>
        <taxon>rosids</taxon>
        <taxon>fabids</taxon>
        <taxon>Cucurbitales</taxon>
        <taxon>Cucurbitaceae</taxon>
        <taxon>Benincaseae</taxon>
        <taxon>Cucumis</taxon>
    </lineage>
</organism>
<sequence length="155" mass="18294">MVNNVHLNVDAFHGDKYSGGIHDSTHIVLWKWKEGENQQWKIVPYCKFFLVYTMIIRLSSVGDLYEYDRNSKPLWNKHVWKDRVVQDLRLIPSRGCYIHSLNGDPSISLFLLTKTDSDDDGFLTLKDMIENPFVFYSSVFTEDEMGYYPRHDEFC</sequence>
<protein>
    <submittedName>
        <fullName evidence="1">Uncharacterized protein</fullName>
    </submittedName>
</protein>
<dbReference type="PANTHER" id="PTHR36893">
    <property type="entry name" value="OS01G0275950 PROTEIN"/>
    <property type="match status" value="1"/>
</dbReference>
<proteinExistence type="predicted"/>
<name>A0A9I9EIW2_CUCME</name>
<dbReference type="EnsemblPlants" id="MELO3C034469.2.1">
    <property type="protein sequence ID" value="MELO3C034469.2.1"/>
    <property type="gene ID" value="MELO3C034469.2"/>
</dbReference>